<dbReference type="Proteomes" id="UP000318288">
    <property type="component" value="Unassembled WGS sequence"/>
</dbReference>
<dbReference type="Gene3D" id="1.10.10.10">
    <property type="entry name" value="Winged helix-like DNA-binding domain superfamily/Winged helix DNA-binding domain"/>
    <property type="match status" value="1"/>
</dbReference>
<dbReference type="EMBL" id="SJPW01000002">
    <property type="protein sequence ID" value="TWU58488.1"/>
    <property type="molecule type" value="Genomic_DNA"/>
</dbReference>
<protein>
    <submittedName>
        <fullName evidence="7">RNA polymerase sigma factor</fullName>
    </submittedName>
</protein>
<evidence type="ECO:0000256" key="2">
    <source>
        <dbReference type="ARBA" id="ARBA00023015"/>
    </source>
</evidence>
<dbReference type="InterPro" id="IPR011517">
    <property type="entry name" value="RNA_pol_sigma70_ECF-like"/>
</dbReference>
<dbReference type="RefSeq" id="WP_146455419.1">
    <property type="nucleotide sequence ID" value="NZ_SJPW01000002.1"/>
</dbReference>
<keyword evidence="3" id="KW-0731">Sigma factor</keyword>
<dbReference type="GO" id="GO:0006352">
    <property type="term" value="P:DNA-templated transcription initiation"/>
    <property type="evidence" value="ECO:0007669"/>
    <property type="project" value="InterPro"/>
</dbReference>
<evidence type="ECO:0000256" key="4">
    <source>
        <dbReference type="ARBA" id="ARBA00023163"/>
    </source>
</evidence>
<dbReference type="OrthoDB" id="278371at2"/>
<gene>
    <name evidence="7" type="ORF">Poly51_12660</name>
</gene>
<dbReference type="GO" id="GO:0016987">
    <property type="term" value="F:sigma factor activity"/>
    <property type="evidence" value="ECO:0007669"/>
    <property type="project" value="UniProtKB-KW"/>
</dbReference>
<reference evidence="7 8" key="1">
    <citation type="submission" date="2019-02" db="EMBL/GenBank/DDBJ databases">
        <title>Deep-cultivation of Planctomycetes and their phenomic and genomic characterization uncovers novel biology.</title>
        <authorList>
            <person name="Wiegand S."/>
            <person name="Jogler M."/>
            <person name="Boedeker C."/>
            <person name="Pinto D."/>
            <person name="Vollmers J."/>
            <person name="Rivas-Marin E."/>
            <person name="Kohn T."/>
            <person name="Peeters S.H."/>
            <person name="Heuer A."/>
            <person name="Rast P."/>
            <person name="Oberbeckmann S."/>
            <person name="Bunk B."/>
            <person name="Jeske O."/>
            <person name="Meyerdierks A."/>
            <person name="Storesund J.E."/>
            <person name="Kallscheuer N."/>
            <person name="Luecker S."/>
            <person name="Lage O.M."/>
            <person name="Pohl T."/>
            <person name="Merkel B.J."/>
            <person name="Hornburger P."/>
            <person name="Mueller R.-W."/>
            <person name="Bruemmer F."/>
            <person name="Labrenz M."/>
            <person name="Spormann A.M."/>
            <person name="Op Den Camp H."/>
            <person name="Overmann J."/>
            <person name="Amann R."/>
            <person name="Jetten M.S.M."/>
            <person name="Mascher T."/>
            <person name="Medema M.H."/>
            <person name="Devos D.P."/>
            <person name="Kaster A.-K."/>
            <person name="Ovreas L."/>
            <person name="Rohde M."/>
            <person name="Galperin M.Y."/>
            <person name="Jogler C."/>
        </authorList>
    </citation>
    <scope>NUCLEOTIDE SEQUENCE [LARGE SCALE GENOMIC DNA]</scope>
    <source>
        <strain evidence="7 8">Poly51</strain>
    </source>
</reference>
<dbReference type="NCBIfam" id="TIGR02937">
    <property type="entry name" value="sigma70-ECF"/>
    <property type="match status" value="1"/>
</dbReference>
<dbReference type="Pfam" id="PF07638">
    <property type="entry name" value="Sigma70_ECF"/>
    <property type="match status" value="1"/>
</dbReference>
<keyword evidence="4" id="KW-0804">Transcription</keyword>
<dbReference type="SUPFAM" id="SSF88659">
    <property type="entry name" value="Sigma3 and sigma4 domains of RNA polymerase sigma factors"/>
    <property type="match status" value="1"/>
</dbReference>
<proteinExistence type="inferred from homology"/>
<sequence>MKAERSDESDRENESEKDDVTRLLRDFPNRQDELYEFVYNHLKAIAHNRLASENRDKSLQTTALVHEAYMKLTRQSTSWRDRKHFYGVAAEAMRRILIDAARNRKRAKRGGDVAHLPLTGISLPECEWEADLLGMDEALQELELQSPENAEIVRLRFFSGLTNEECAEVLEVSLSTVERRWRFARAWLRTKMQEQA</sequence>
<evidence type="ECO:0000256" key="5">
    <source>
        <dbReference type="SAM" id="MobiDB-lite"/>
    </source>
</evidence>
<dbReference type="PANTHER" id="PTHR43133">
    <property type="entry name" value="RNA POLYMERASE ECF-TYPE SIGMA FACTO"/>
    <property type="match status" value="1"/>
</dbReference>
<dbReference type="PANTHER" id="PTHR43133:SF39">
    <property type="entry name" value="SIMILAR TO RNA POLYMERASE SIGMA-E FACTOR"/>
    <property type="match status" value="1"/>
</dbReference>
<keyword evidence="8" id="KW-1185">Reference proteome</keyword>
<dbReference type="AlphaFoldDB" id="A0A5C6FAR9"/>
<dbReference type="InterPro" id="IPR014284">
    <property type="entry name" value="RNA_pol_sigma-70_dom"/>
</dbReference>
<dbReference type="InterPro" id="IPR036388">
    <property type="entry name" value="WH-like_DNA-bd_sf"/>
</dbReference>
<dbReference type="InterPro" id="IPR053812">
    <property type="entry name" value="HTH_Sigma70_ECF-like"/>
</dbReference>
<name>A0A5C6FAR9_9BACT</name>
<organism evidence="7 8">
    <name type="scientific">Rubripirellula tenax</name>
    <dbReference type="NCBI Taxonomy" id="2528015"/>
    <lineage>
        <taxon>Bacteria</taxon>
        <taxon>Pseudomonadati</taxon>
        <taxon>Planctomycetota</taxon>
        <taxon>Planctomycetia</taxon>
        <taxon>Pirellulales</taxon>
        <taxon>Pirellulaceae</taxon>
        <taxon>Rubripirellula</taxon>
    </lineage>
</organism>
<keyword evidence="2" id="KW-0805">Transcription regulation</keyword>
<evidence type="ECO:0000259" key="6">
    <source>
        <dbReference type="Pfam" id="PF07638"/>
    </source>
</evidence>
<evidence type="ECO:0000256" key="1">
    <source>
        <dbReference type="ARBA" id="ARBA00010641"/>
    </source>
</evidence>
<feature type="domain" description="RNA polymerase sigma-70 ECF-like HTH" evidence="6">
    <location>
        <begin position="29"/>
        <end position="193"/>
    </location>
</feature>
<dbReference type="InterPro" id="IPR013325">
    <property type="entry name" value="RNA_pol_sigma_r2"/>
</dbReference>
<accession>A0A5C6FAR9</accession>
<feature type="region of interest" description="Disordered" evidence="5">
    <location>
        <begin position="1"/>
        <end position="20"/>
    </location>
</feature>
<dbReference type="InterPro" id="IPR013324">
    <property type="entry name" value="RNA_pol_sigma_r3/r4-like"/>
</dbReference>
<evidence type="ECO:0000256" key="3">
    <source>
        <dbReference type="ARBA" id="ARBA00023082"/>
    </source>
</evidence>
<comment type="similarity">
    <text evidence="1">Belongs to the sigma-70 factor family. ECF subfamily.</text>
</comment>
<comment type="caution">
    <text evidence="7">The sequence shown here is derived from an EMBL/GenBank/DDBJ whole genome shotgun (WGS) entry which is preliminary data.</text>
</comment>
<evidence type="ECO:0000313" key="8">
    <source>
        <dbReference type="Proteomes" id="UP000318288"/>
    </source>
</evidence>
<dbReference type="SUPFAM" id="SSF88946">
    <property type="entry name" value="Sigma2 domain of RNA polymerase sigma factors"/>
    <property type="match status" value="1"/>
</dbReference>
<dbReference type="InterPro" id="IPR039425">
    <property type="entry name" value="RNA_pol_sigma-70-like"/>
</dbReference>
<evidence type="ECO:0000313" key="7">
    <source>
        <dbReference type="EMBL" id="TWU58488.1"/>
    </source>
</evidence>
<dbReference type="NCBIfam" id="TIGR02999">
    <property type="entry name" value="Sig-70_X6"/>
    <property type="match status" value="1"/>
</dbReference>